<evidence type="ECO:0000313" key="1">
    <source>
        <dbReference type="EMBL" id="KAA6305389.1"/>
    </source>
</evidence>
<feature type="non-terminal residue" evidence="1">
    <location>
        <position position="1"/>
    </location>
</feature>
<dbReference type="EMBL" id="SNRY01010737">
    <property type="protein sequence ID" value="KAA6305389.1"/>
    <property type="molecule type" value="Genomic_DNA"/>
</dbReference>
<proteinExistence type="predicted"/>
<gene>
    <name evidence="1" type="ORF">EZS27_042958</name>
</gene>
<accession>A0A5J4PAG7</accession>
<reference evidence="1" key="1">
    <citation type="submission" date="2019-03" db="EMBL/GenBank/DDBJ databases">
        <title>Single cell metagenomics reveals metabolic interactions within the superorganism composed of flagellate Streblomastix strix and complex community of Bacteroidetes bacteria on its surface.</title>
        <authorList>
            <person name="Treitli S.C."/>
            <person name="Kolisko M."/>
            <person name="Husnik F."/>
            <person name="Keeling P."/>
            <person name="Hampl V."/>
        </authorList>
    </citation>
    <scope>NUCLEOTIDE SEQUENCE</scope>
    <source>
        <strain evidence="1">STM</strain>
    </source>
</reference>
<protein>
    <submittedName>
        <fullName evidence="1">Uncharacterized protein</fullName>
    </submittedName>
</protein>
<comment type="caution">
    <text evidence="1">The sequence shown here is derived from an EMBL/GenBank/DDBJ whole genome shotgun (WGS) entry which is preliminary data.</text>
</comment>
<organism evidence="1">
    <name type="scientific">termite gut metagenome</name>
    <dbReference type="NCBI Taxonomy" id="433724"/>
    <lineage>
        <taxon>unclassified sequences</taxon>
        <taxon>metagenomes</taxon>
        <taxon>organismal metagenomes</taxon>
    </lineage>
</organism>
<name>A0A5J4PAG7_9ZZZZ</name>
<sequence length="61" mass="7182">LQNLQGCFLYDHNDLNRIDHAIQWINSEKTDRIKLSQLAKNKFSLEKSADDYLKALRSFDV</sequence>
<dbReference type="AlphaFoldDB" id="A0A5J4PAG7"/>